<comment type="subcellular location">
    <subcellularLocation>
        <location evidence="1">Cytoplasm</location>
        <location evidence="1">Cytoskeleton</location>
    </subcellularLocation>
</comment>
<evidence type="ECO:0000256" key="3">
    <source>
        <dbReference type="ARBA" id="ARBA00022701"/>
    </source>
</evidence>
<gene>
    <name evidence="9" type="ORF">GSONMT00015550001</name>
</gene>
<dbReference type="Pfam" id="PF16183">
    <property type="entry name" value="Kinesin_assoc"/>
    <property type="match status" value="1"/>
</dbReference>
<dbReference type="InterPro" id="IPR032405">
    <property type="entry name" value="Kinesin_assoc"/>
</dbReference>
<keyword evidence="5" id="KW-0067">ATP-binding</keyword>
<keyword evidence="4" id="KW-0547">Nucleotide-binding</keyword>
<evidence type="ECO:0000256" key="5">
    <source>
        <dbReference type="ARBA" id="ARBA00022840"/>
    </source>
</evidence>
<evidence type="ECO:0000256" key="7">
    <source>
        <dbReference type="ARBA" id="ARBA00023212"/>
    </source>
</evidence>
<keyword evidence="3" id="KW-0493">Microtubule</keyword>
<keyword evidence="2" id="KW-0963">Cytoplasm</keyword>
<protein>
    <recommendedName>
        <fullName evidence="8">Kinesin-associated domain-containing protein</fullName>
    </recommendedName>
</protein>
<dbReference type="Proteomes" id="UP000193380">
    <property type="component" value="Unassembled WGS sequence"/>
</dbReference>
<dbReference type="EMBL" id="FR913845">
    <property type="protein sequence ID" value="CDQ92780.1"/>
    <property type="molecule type" value="Genomic_DNA"/>
</dbReference>
<dbReference type="PANTHER" id="PTHR47117">
    <property type="entry name" value="STAR-RELATED LIPID TRANSFER PROTEIN 9"/>
    <property type="match status" value="1"/>
</dbReference>
<dbReference type="PaxDb" id="8022-A0A060YUW1"/>
<name>A0A060YUW1_ONCMY</name>
<dbReference type="Gene3D" id="6.10.250.2520">
    <property type="match status" value="1"/>
</dbReference>
<dbReference type="AlphaFoldDB" id="A0A060YUW1"/>
<evidence type="ECO:0000259" key="8">
    <source>
        <dbReference type="Pfam" id="PF16183"/>
    </source>
</evidence>
<evidence type="ECO:0000256" key="4">
    <source>
        <dbReference type="ARBA" id="ARBA00022741"/>
    </source>
</evidence>
<sequence>MKAPELKERLEESEKLIQEMTVTWEEKLRKTEEIAQERQKQLESLGISLQSSGIRVGEDKCFLVNLNADPALNELLVYYLKEHTKVGSADSQDIQLCGMGIQAAHCIIDITADQRVVLTPHKNSRLKSRL</sequence>
<dbReference type="GO" id="GO:0005874">
    <property type="term" value="C:microtubule"/>
    <property type="evidence" value="ECO:0007669"/>
    <property type="project" value="UniProtKB-KW"/>
</dbReference>
<dbReference type="InterPro" id="IPR008984">
    <property type="entry name" value="SMAD_FHA_dom_sf"/>
</dbReference>
<dbReference type="SUPFAM" id="SSF49879">
    <property type="entry name" value="SMAD/FHA domain"/>
    <property type="match status" value="1"/>
</dbReference>
<evidence type="ECO:0000313" key="9">
    <source>
        <dbReference type="EMBL" id="CDQ92780.1"/>
    </source>
</evidence>
<proteinExistence type="predicted"/>
<reference evidence="9" key="1">
    <citation type="journal article" date="2014" name="Nat. Commun.">
        <title>The rainbow trout genome provides novel insights into evolution after whole-genome duplication in vertebrates.</title>
        <authorList>
            <person name="Berthelot C."/>
            <person name="Brunet F."/>
            <person name="Chalopin D."/>
            <person name="Juanchich A."/>
            <person name="Bernard M."/>
            <person name="Noel B."/>
            <person name="Bento P."/>
            <person name="Da Silva C."/>
            <person name="Labadie K."/>
            <person name="Alberti A."/>
            <person name="Aury J.M."/>
            <person name="Louis A."/>
            <person name="Dehais P."/>
            <person name="Bardou P."/>
            <person name="Montfort J."/>
            <person name="Klopp C."/>
            <person name="Cabau C."/>
            <person name="Gaspin C."/>
            <person name="Thorgaard G.H."/>
            <person name="Boussaha M."/>
            <person name="Quillet E."/>
            <person name="Guyomard R."/>
            <person name="Galiana D."/>
            <person name="Bobe J."/>
            <person name="Volff J.N."/>
            <person name="Genet C."/>
            <person name="Wincker P."/>
            <person name="Jaillon O."/>
            <person name="Roest Crollius H."/>
            <person name="Guiguen Y."/>
        </authorList>
    </citation>
    <scope>NUCLEOTIDE SEQUENCE [LARGE SCALE GENOMIC DNA]</scope>
</reference>
<organism evidence="9 10">
    <name type="scientific">Oncorhynchus mykiss</name>
    <name type="common">Rainbow trout</name>
    <name type="synonym">Salmo gairdneri</name>
    <dbReference type="NCBI Taxonomy" id="8022"/>
    <lineage>
        <taxon>Eukaryota</taxon>
        <taxon>Metazoa</taxon>
        <taxon>Chordata</taxon>
        <taxon>Craniata</taxon>
        <taxon>Vertebrata</taxon>
        <taxon>Euteleostomi</taxon>
        <taxon>Actinopterygii</taxon>
        <taxon>Neopterygii</taxon>
        <taxon>Teleostei</taxon>
        <taxon>Protacanthopterygii</taxon>
        <taxon>Salmoniformes</taxon>
        <taxon>Salmonidae</taxon>
        <taxon>Salmoninae</taxon>
        <taxon>Oncorhynchus</taxon>
    </lineage>
</organism>
<evidence type="ECO:0000256" key="6">
    <source>
        <dbReference type="ARBA" id="ARBA00023175"/>
    </source>
</evidence>
<feature type="domain" description="Kinesin-associated" evidence="8">
    <location>
        <begin position="5"/>
        <end position="82"/>
    </location>
</feature>
<dbReference type="STRING" id="8022.A0A060YUW1"/>
<dbReference type="GO" id="GO:0005524">
    <property type="term" value="F:ATP binding"/>
    <property type="evidence" value="ECO:0007669"/>
    <property type="project" value="UniProtKB-KW"/>
</dbReference>
<dbReference type="Gene3D" id="2.60.200.20">
    <property type="match status" value="1"/>
</dbReference>
<evidence type="ECO:0000256" key="1">
    <source>
        <dbReference type="ARBA" id="ARBA00004245"/>
    </source>
</evidence>
<keyword evidence="6" id="KW-0505">Motor protein</keyword>
<reference evidence="9" key="2">
    <citation type="submission" date="2014-03" db="EMBL/GenBank/DDBJ databases">
        <authorList>
            <person name="Genoscope - CEA"/>
        </authorList>
    </citation>
    <scope>NUCLEOTIDE SEQUENCE</scope>
</reference>
<evidence type="ECO:0000313" key="10">
    <source>
        <dbReference type="Proteomes" id="UP000193380"/>
    </source>
</evidence>
<evidence type="ECO:0000256" key="2">
    <source>
        <dbReference type="ARBA" id="ARBA00022490"/>
    </source>
</evidence>
<keyword evidence="7" id="KW-0206">Cytoskeleton</keyword>
<accession>A0A060YUW1</accession>